<organism evidence="1">
    <name type="scientific">Anguilla anguilla</name>
    <name type="common">European freshwater eel</name>
    <name type="synonym">Muraena anguilla</name>
    <dbReference type="NCBI Taxonomy" id="7936"/>
    <lineage>
        <taxon>Eukaryota</taxon>
        <taxon>Metazoa</taxon>
        <taxon>Chordata</taxon>
        <taxon>Craniata</taxon>
        <taxon>Vertebrata</taxon>
        <taxon>Euteleostomi</taxon>
        <taxon>Actinopterygii</taxon>
        <taxon>Neopterygii</taxon>
        <taxon>Teleostei</taxon>
        <taxon>Anguilliformes</taxon>
        <taxon>Anguillidae</taxon>
        <taxon>Anguilla</taxon>
    </lineage>
</organism>
<accession>A0A0E9TMG0</accession>
<dbReference type="EMBL" id="GBXM01053806">
    <property type="protein sequence ID" value="JAH54771.1"/>
    <property type="molecule type" value="Transcribed_RNA"/>
</dbReference>
<dbReference type="AlphaFoldDB" id="A0A0E9TMG0"/>
<protein>
    <submittedName>
        <fullName evidence="1">Uncharacterized protein</fullName>
    </submittedName>
</protein>
<sequence>MYSSLWFEAFQVSLLGLRTTIPGFGFYSVMNGSCHGGLSGLYSGL</sequence>
<name>A0A0E9TMG0_ANGAN</name>
<proteinExistence type="predicted"/>
<reference evidence="1" key="2">
    <citation type="journal article" date="2015" name="Fish Shellfish Immunol.">
        <title>Early steps in the European eel (Anguilla anguilla)-Vibrio vulnificus interaction in the gills: Role of the RtxA13 toxin.</title>
        <authorList>
            <person name="Callol A."/>
            <person name="Pajuelo D."/>
            <person name="Ebbesson L."/>
            <person name="Teles M."/>
            <person name="MacKenzie S."/>
            <person name="Amaro C."/>
        </authorList>
    </citation>
    <scope>NUCLEOTIDE SEQUENCE</scope>
</reference>
<reference evidence="1" key="1">
    <citation type="submission" date="2014-11" db="EMBL/GenBank/DDBJ databases">
        <authorList>
            <person name="Amaro Gonzalez C."/>
        </authorList>
    </citation>
    <scope>NUCLEOTIDE SEQUENCE</scope>
</reference>
<evidence type="ECO:0000313" key="1">
    <source>
        <dbReference type="EMBL" id="JAH54771.1"/>
    </source>
</evidence>
<dbReference type="EMBL" id="GBXM01052462">
    <property type="protein sequence ID" value="JAH56115.1"/>
    <property type="molecule type" value="Transcribed_RNA"/>
</dbReference>